<evidence type="ECO:0000313" key="11">
    <source>
        <dbReference type="EMBL" id="TCT11730.1"/>
    </source>
</evidence>
<evidence type="ECO:0000256" key="6">
    <source>
        <dbReference type="ARBA" id="ARBA00022723"/>
    </source>
</evidence>
<gene>
    <name evidence="11" type="ORF">EDC22_10340</name>
</gene>
<dbReference type="SFLD" id="SFLDS00003">
    <property type="entry name" value="Haloacid_Dehalogenase"/>
    <property type="match status" value="1"/>
</dbReference>
<sequence>MAAPVAVFDLDGTLVDSAPDLLAALDAAMTAAGFAVLPRDFALATVGHGARAMIEAALRAIAVEPTPDLVQPMHAHFLAHYEANIAVGTRPFPGVEAALDRLAAEGVRLAVCTNKYESLTLKLLAELGLTDRFAAIVGADTLSVRKPDPGHVLGTIARAGGDPGRAIMVGDSRADIDAAKAAKVPVIAVDFGYTPVPVADLGPDHVISGFDALYPIAARRLGLAPA</sequence>
<dbReference type="NCBIfam" id="TIGR01449">
    <property type="entry name" value="PGP_bact"/>
    <property type="match status" value="1"/>
</dbReference>
<dbReference type="InterPro" id="IPR023198">
    <property type="entry name" value="PGP-like_dom2"/>
</dbReference>
<evidence type="ECO:0000256" key="8">
    <source>
        <dbReference type="ARBA" id="ARBA00022842"/>
    </source>
</evidence>
<proteinExistence type="inferred from homology"/>
<dbReference type="InterPro" id="IPR006439">
    <property type="entry name" value="HAD-SF_hydro_IA"/>
</dbReference>
<evidence type="ECO:0000256" key="4">
    <source>
        <dbReference type="ARBA" id="ARBA00006171"/>
    </source>
</evidence>
<keyword evidence="6 10" id="KW-0479">Metal-binding</keyword>
<dbReference type="Gene3D" id="1.10.150.240">
    <property type="entry name" value="Putative phosphatase, domain 2"/>
    <property type="match status" value="1"/>
</dbReference>
<dbReference type="EC" id="3.1.3.18" evidence="5 10"/>
<evidence type="ECO:0000256" key="1">
    <source>
        <dbReference type="ARBA" id="ARBA00000830"/>
    </source>
</evidence>
<dbReference type="AlphaFoldDB" id="A0A4R3MDL4"/>
<dbReference type="Gene3D" id="3.40.50.1000">
    <property type="entry name" value="HAD superfamily/HAD-like"/>
    <property type="match status" value="1"/>
</dbReference>
<evidence type="ECO:0000256" key="7">
    <source>
        <dbReference type="ARBA" id="ARBA00022801"/>
    </source>
</evidence>
<comment type="pathway">
    <text evidence="3 10">Organic acid metabolism; glycolate biosynthesis; glycolate from 2-phosphoglycolate: step 1/1.</text>
</comment>
<dbReference type="GO" id="GO:0046295">
    <property type="term" value="P:glycolate biosynthetic process"/>
    <property type="evidence" value="ECO:0007669"/>
    <property type="project" value="UniProtKB-UniRule"/>
</dbReference>
<feature type="binding site" evidence="10">
    <location>
        <position position="171"/>
    </location>
    <ligand>
        <name>Mg(2+)</name>
        <dbReference type="ChEBI" id="CHEBI:18420"/>
    </ligand>
</feature>
<evidence type="ECO:0000313" key="12">
    <source>
        <dbReference type="Proteomes" id="UP000295678"/>
    </source>
</evidence>
<dbReference type="GO" id="GO:0005829">
    <property type="term" value="C:cytosol"/>
    <property type="evidence" value="ECO:0007669"/>
    <property type="project" value="TreeGrafter"/>
</dbReference>
<dbReference type="EMBL" id="SMAK01000003">
    <property type="protein sequence ID" value="TCT11730.1"/>
    <property type="molecule type" value="Genomic_DNA"/>
</dbReference>
<comment type="cofactor">
    <cofactor evidence="2 10">
        <name>Mg(2+)</name>
        <dbReference type="ChEBI" id="CHEBI:18420"/>
    </cofactor>
</comment>
<dbReference type="PANTHER" id="PTHR43434:SF1">
    <property type="entry name" value="PHOSPHOGLYCOLATE PHOSPHATASE"/>
    <property type="match status" value="1"/>
</dbReference>
<dbReference type="Pfam" id="PF13419">
    <property type="entry name" value="HAD_2"/>
    <property type="match status" value="1"/>
</dbReference>
<keyword evidence="9 10" id="KW-0119">Carbohydrate metabolism</keyword>
<dbReference type="InterPro" id="IPR041492">
    <property type="entry name" value="HAD_2"/>
</dbReference>
<dbReference type="PRINTS" id="PR00413">
    <property type="entry name" value="HADHALOGNASE"/>
</dbReference>
<dbReference type="HAMAP" id="MF_00495">
    <property type="entry name" value="GPH_hydrolase_bact"/>
    <property type="match status" value="1"/>
</dbReference>
<dbReference type="GO" id="GO:0006281">
    <property type="term" value="P:DNA repair"/>
    <property type="evidence" value="ECO:0007669"/>
    <property type="project" value="TreeGrafter"/>
</dbReference>
<feature type="active site" description="Nucleophile" evidence="10">
    <location>
        <position position="9"/>
    </location>
</feature>
<comment type="caution">
    <text evidence="11">The sequence shown here is derived from an EMBL/GenBank/DDBJ whole genome shotgun (WGS) entry which is preliminary data.</text>
</comment>
<dbReference type="FunFam" id="3.40.50.1000:FF:000022">
    <property type="entry name" value="Phosphoglycolate phosphatase"/>
    <property type="match status" value="1"/>
</dbReference>
<dbReference type="InterPro" id="IPR037512">
    <property type="entry name" value="PGPase_prok"/>
</dbReference>
<dbReference type="GO" id="GO:0008967">
    <property type="term" value="F:phosphoglycolate phosphatase activity"/>
    <property type="evidence" value="ECO:0007669"/>
    <property type="project" value="UniProtKB-UniRule"/>
</dbReference>
<dbReference type="GO" id="GO:0046872">
    <property type="term" value="F:metal ion binding"/>
    <property type="evidence" value="ECO:0007669"/>
    <property type="project" value="UniProtKB-KW"/>
</dbReference>
<dbReference type="NCBIfam" id="TIGR01509">
    <property type="entry name" value="HAD-SF-IA-v3"/>
    <property type="match status" value="1"/>
</dbReference>
<dbReference type="InterPro" id="IPR023214">
    <property type="entry name" value="HAD_sf"/>
</dbReference>
<evidence type="ECO:0000256" key="10">
    <source>
        <dbReference type="HAMAP-Rule" id="MF_00495"/>
    </source>
</evidence>
<dbReference type="UniPathway" id="UPA00865">
    <property type="reaction ID" value="UER00834"/>
</dbReference>
<comment type="similarity">
    <text evidence="4 10">Belongs to the HAD-like hydrolase superfamily. CbbY/CbbZ/Gph/YieH family.</text>
</comment>
<comment type="function">
    <text evidence="10">Specifically catalyzes the dephosphorylation of 2-phosphoglycolate. Is involved in the dissimilation of the intracellular 2-phosphoglycolate formed during the DNA repair of 3'-phosphoglycolate ends, a major class of DNA lesions induced by oxidative stress.</text>
</comment>
<dbReference type="PANTHER" id="PTHR43434">
    <property type="entry name" value="PHOSPHOGLYCOLATE PHOSPHATASE"/>
    <property type="match status" value="1"/>
</dbReference>
<dbReference type="InterPro" id="IPR036412">
    <property type="entry name" value="HAD-like_sf"/>
</dbReference>
<organism evidence="11 12">
    <name type="scientific">Tepidamorphus gemmatus</name>
    <dbReference type="NCBI Taxonomy" id="747076"/>
    <lineage>
        <taxon>Bacteria</taxon>
        <taxon>Pseudomonadati</taxon>
        <taxon>Pseudomonadota</taxon>
        <taxon>Alphaproteobacteria</taxon>
        <taxon>Hyphomicrobiales</taxon>
        <taxon>Tepidamorphaceae</taxon>
        <taxon>Tepidamorphus</taxon>
    </lineage>
</organism>
<dbReference type="GO" id="GO:0005975">
    <property type="term" value="P:carbohydrate metabolic process"/>
    <property type="evidence" value="ECO:0007669"/>
    <property type="project" value="InterPro"/>
</dbReference>
<evidence type="ECO:0000256" key="3">
    <source>
        <dbReference type="ARBA" id="ARBA00004818"/>
    </source>
</evidence>
<reference evidence="11 12" key="1">
    <citation type="submission" date="2019-03" db="EMBL/GenBank/DDBJ databases">
        <title>Genomic Encyclopedia of Type Strains, Phase IV (KMG-IV): sequencing the most valuable type-strain genomes for metagenomic binning, comparative biology and taxonomic classification.</title>
        <authorList>
            <person name="Goeker M."/>
        </authorList>
    </citation>
    <scope>NUCLEOTIDE SEQUENCE [LARGE SCALE GENOMIC DNA]</scope>
    <source>
        <strain evidence="11 12">DSM 19345</strain>
    </source>
</reference>
<evidence type="ECO:0000256" key="2">
    <source>
        <dbReference type="ARBA" id="ARBA00001946"/>
    </source>
</evidence>
<dbReference type="OrthoDB" id="9793014at2"/>
<feature type="binding site" evidence="10">
    <location>
        <position position="11"/>
    </location>
    <ligand>
        <name>Mg(2+)</name>
        <dbReference type="ChEBI" id="CHEBI:18420"/>
    </ligand>
</feature>
<dbReference type="NCBIfam" id="TIGR01549">
    <property type="entry name" value="HAD-SF-IA-v1"/>
    <property type="match status" value="1"/>
</dbReference>
<feature type="binding site" evidence="10">
    <location>
        <position position="9"/>
    </location>
    <ligand>
        <name>Mg(2+)</name>
        <dbReference type="ChEBI" id="CHEBI:18420"/>
    </ligand>
</feature>
<dbReference type="InterPro" id="IPR050155">
    <property type="entry name" value="HAD-like_hydrolase_sf"/>
</dbReference>
<keyword evidence="12" id="KW-1185">Reference proteome</keyword>
<protein>
    <recommendedName>
        <fullName evidence="5 10">Phosphoglycolate phosphatase</fullName>
        <shortName evidence="10">PGP</shortName>
        <shortName evidence="10">PGPase</shortName>
        <ecNumber evidence="5 10">3.1.3.18</ecNumber>
    </recommendedName>
</protein>
<keyword evidence="7 10" id="KW-0378">Hydrolase</keyword>
<dbReference type="SUPFAM" id="SSF56784">
    <property type="entry name" value="HAD-like"/>
    <property type="match status" value="1"/>
</dbReference>
<keyword evidence="8 10" id="KW-0460">Magnesium</keyword>
<name>A0A4R3MDL4_9HYPH</name>
<comment type="catalytic activity">
    <reaction evidence="1 10">
        <text>2-phosphoglycolate + H2O = glycolate + phosphate</text>
        <dbReference type="Rhea" id="RHEA:14369"/>
        <dbReference type="ChEBI" id="CHEBI:15377"/>
        <dbReference type="ChEBI" id="CHEBI:29805"/>
        <dbReference type="ChEBI" id="CHEBI:43474"/>
        <dbReference type="ChEBI" id="CHEBI:58033"/>
        <dbReference type="EC" id="3.1.3.18"/>
    </reaction>
</comment>
<evidence type="ECO:0000256" key="9">
    <source>
        <dbReference type="ARBA" id="ARBA00023277"/>
    </source>
</evidence>
<dbReference type="Proteomes" id="UP000295678">
    <property type="component" value="Unassembled WGS sequence"/>
</dbReference>
<dbReference type="SFLD" id="SFLDG01129">
    <property type="entry name" value="C1.5:_HAD__Beta-PGM__Phosphata"/>
    <property type="match status" value="1"/>
</dbReference>
<evidence type="ECO:0000256" key="5">
    <source>
        <dbReference type="ARBA" id="ARBA00013078"/>
    </source>
</evidence>
<dbReference type="SFLD" id="SFLDG01135">
    <property type="entry name" value="C1.5.6:_HAD__Beta-PGM__Phospha"/>
    <property type="match status" value="1"/>
</dbReference>
<accession>A0A4R3MDL4</accession>